<proteinExistence type="predicted"/>
<dbReference type="EMBL" id="BAABJZ010000012">
    <property type="protein sequence ID" value="GAA4878196.1"/>
    <property type="molecule type" value="Genomic_DNA"/>
</dbReference>
<evidence type="ECO:0000259" key="5">
    <source>
        <dbReference type="PROSITE" id="PS50902"/>
    </source>
</evidence>
<evidence type="ECO:0000313" key="7">
    <source>
        <dbReference type="Proteomes" id="UP001499988"/>
    </source>
</evidence>
<keyword evidence="2" id="KW-0285">Flavoprotein</keyword>
<keyword evidence="4" id="KW-0813">Transport</keyword>
<dbReference type="RefSeq" id="WP_345333944.1">
    <property type="nucleotide sequence ID" value="NZ_BAABJZ010000012.1"/>
</dbReference>
<name>A0ABP9EH67_9GAMM</name>
<evidence type="ECO:0000256" key="1">
    <source>
        <dbReference type="ARBA" id="ARBA00001917"/>
    </source>
</evidence>
<dbReference type="Pfam" id="PF00258">
    <property type="entry name" value="Flavodoxin_1"/>
    <property type="match status" value="1"/>
</dbReference>
<dbReference type="NCBIfam" id="NF005989">
    <property type="entry name" value="PRK08105.1"/>
    <property type="match status" value="1"/>
</dbReference>
<dbReference type="InterPro" id="IPR029039">
    <property type="entry name" value="Flavoprotein-like_sf"/>
</dbReference>
<feature type="domain" description="Flavodoxin-like" evidence="5">
    <location>
        <begin position="4"/>
        <end position="146"/>
    </location>
</feature>
<keyword evidence="7" id="KW-1185">Reference proteome</keyword>
<dbReference type="Gene3D" id="3.40.50.360">
    <property type="match status" value="1"/>
</dbReference>
<dbReference type="InterPro" id="IPR008254">
    <property type="entry name" value="Flavodoxin/NO_synth"/>
</dbReference>
<evidence type="ECO:0000313" key="6">
    <source>
        <dbReference type="EMBL" id="GAA4878196.1"/>
    </source>
</evidence>
<dbReference type="Proteomes" id="UP001499988">
    <property type="component" value="Unassembled WGS sequence"/>
</dbReference>
<dbReference type="PRINTS" id="PR00369">
    <property type="entry name" value="FLAVODOXIN"/>
</dbReference>
<dbReference type="PANTHER" id="PTHR19384:SF128">
    <property type="entry name" value="NADPH OXIDOREDUCTASE A"/>
    <property type="match status" value="1"/>
</dbReference>
<comment type="cofactor">
    <cofactor evidence="1">
        <name>FMN</name>
        <dbReference type="ChEBI" id="CHEBI:58210"/>
    </cofactor>
</comment>
<keyword evidence="3" id="KW-0288">FMN</keyword>
<sequence length="158" mass="16792">MSSFYFVAGTVYGAAEHVAECVADELSRLGHEVQWLETGLATRLAEPSEAILLVITSTTGAGDLPDNVASEFATLKQQAPYLPHLQYGVIALGDSSYGETFCGAGRAFDALLADLGARRIGERLQIDAIETLEPERVALAWLPEWLSAAAAQAPAKIS</sequence>
<protein>
    <submittedName>
        <fullName evidence="6">Flavodoxin</fullName>
    </submittedName>
</protein>
<evidence type="ECO:0000256" key="3">
    <source>
        <dbReference type="ARBA" id="ARBA00022643"/>
    </source>
</evidence>
<organism evidence="6 7">
    <name type="scientific">Ferrimonas pelagia</name>
    <dbReference type="NCBI Taxonomy" id="1177826"/>
    <lineage>
        <taxon>Bacteria</taxon>
        <taxon>Pseudomonadati</taxon>
        <taxon>Pseudomonadota</taxon>
        <taxon>Gammaproteobacteria</taxon>
        <taxon>Alteromonadales</taxon>
        <taxon>Ferrimonadaceae</taxon>
        <taxon>Ferrimonas</taxon>
    </lineage>
</organism>
<dbReference type="InterPro" id="IPR001094">
    <property type="entry name" value="Flavdoxin-like"/>
</dbReference>
<reference evidence="7" key="1">
    <citation type="journal article" date="2019" name="Int. J. Syst. Evol. Microbiol.">
        <title>The Global Catalogue of Microorganisms (GCM) 10K type strain sequencing project: providing services to taxonomists for standard genome sequencing and annotation.</title>
        <authorList>
            <consortium name="The Broad Institute Genomics Platform"/>
            <consortium name="The Broad Institute Genome Sequencing Center for Infectious Disease"/>
            <person name="Wu L."/>
            <person name="Ma J."/>
        </authorList>
    </citation>
    <scope>NUCLEOTIDE SEQUENCE [LARGE SCALE GENOMIC DNA]</scope>
    <source>
        <strain evidence="7">JCM 18401</strain>
    </source>
</reference>
<accession>A0ABP9EH67</accession>
<gene>
    <name evidence="6" type="ORF">GCM10023333_09570</name>
</gene>
<keyword evidence="4" id="KW-0249">Electron transport</keyword>
<evidence type="ECO:0000256" key="2">
    <source>
        <dbReference type="ARBA" id="ARBA00022630"/>
    </source>
</evidence>
<dbReference type="SUPFAM" id="SSF52218">
    <property type="entry name" value="Flavoproteins"/>
    <property type="match status" value="1"/>
</dbReference>
<evidence type="ECO:0000256" key="4">
    <source>
        <dbReference type="ARBA" id="ARBA00022982"/>
    </source>
</evidence>
<dbReference type="PANTHER" id="PTHR19384">
    <property type="entry name" value="NITRIC OXIDE SYNTHASE-RELATED"/>
    <property type="match status" value="1"/>
</dbReference>
<comment type="caution">
    <text evidence="6">The sequence shown here is derived from an EMBL/GenBank/DDBJ whole genome shotgun (WGS) entry which is preliminary data.</text>
</comment>
<dbReference type="PROSITE" id="PS50902">
    <property type="entry name" value="FLAVODOXIN_LIKE"/>
    <property type="match status" value="1"/>
</dbReference>